<dbReference type="OrthoDB" id="9811889at2"/>
<dbReference type="GO" id="GO:0004674">
    <property type="term" value="F:protein serine/threonine kinase activity"/>
    <property type="evidence" value="ECO:0007669"/>
    <property type="project" value="UniProtKB-KW"/>
</dbReference>
<dbReference type="Proteomes" id="UP000071561">
    <property type="component" value="Chromosome"/>
</dbReference>
<dbReference type="PANTHER" id="PTHR43102:SF2">
    <property type="entry name" value="GAF DOMAIN-CONTAINING PROTEIN"/>
    <property type="match status" value="1"/>
</dbReference>
<feature type="domain" description="GAF" evidence="1">
    <location>
        <begin position="33"/>
        <end position="162"/>
    </location>
</feature>
<keyword evidence="3" id="KW-1185">Reference proteome</keyword>
<organism evidence="2 3">
    <name type="scientific">Pedobacter cryoconitis</name>
    <dbReference type="NCBI Taxonomy" id="188932"/>
    <lineage>
        <taxon>Bacteria</taxon>
        <taxon>Pseudomonadati</taxon>
        <taxon>Bacteroidota</taxon>
        <taxon>Sphingobacteriia</taxon>
        <taxon>Sphingobacteriales</taxon>
        <taxon>Sphingobacteriaceae</taxon>
        <taxon>Pedobacter</taxon>
    </lineage>
</organism>
<dbReference type="RefSeq" id="WP_068405766.1">
    <property type="nucleotide sequence ID" value="NZ_CP014504.1"/>
</dbReference>
<gene>
    <name evidence="2" type="ORF">AY601_4672</name>
</gene>
<protein>
    <submittedName>
        <fullName evidence="2">Serine/threonine protein kinase</fullName>
    </submittedName>
</protein>
<keyword evidence="2" id="KW-0418">Kinase</keyword>
<keyword evidence="2" id="KW-0723">Serine/threonine-protein kinase</keyword>
<dbReference type="PANTHER" id="PTHR43102">
    <property type="entry name" value="SLR1143 PROTEIN"/>
    <property type="match status" value="1"/>
</dbReference>
<evidence type="ECO:0000313" key="3">
    <source>
        <dbReference type="Proteomes" id="UP000071561"/>
    </source>
</evidence>
<evidence type="ECO:0000313" key="2">
    <source>
        <dbReference type="EMBL" id="AMQ01502.1"/>
    </source>
</evidence>
<dbReference type="SUPFAM" id="SSF55781">
    <property type="entry name" value="GAF domain-like"/>
    <property type="match status" value="1"/>
</dbReference>
<reference evidence="2 3" key="1">
    <citation type="submission" date="2016-03" db="EMBL/GenBank/DDBJ databases">
        <title>Complete genome sequence of Pedobacter cryoconitis PAMC 27485.</title>
        <authorList>
            <person name="Lee J."/>
            <person name="Kim O.-S."/>
        </authorList>
    </citation>
    <scope>NUCLEOTIDE SEQUENCE [LARGE SCALE GENOMIC DNA]</scope>
    <source>
        <strain evidence="2 3">PAMC 27485</strain>
    </source>
</reference>
<accession>A0A127VJQ9</accession>
<dbReference type="Gene3D" id="3.30.450.40">
    <property type="match status" value="1"/>
</dbReference>
<dbReference type="Pfam" id="PF01590">
    <property type="entry name" value="GAF"/>
    <property type="match status" value="1"/>
</dbReference>
<sequence length="167" mass="18807">MENTFGRNIIPQNEEARLENLKKYKILYTKSEPIFDQLAAVTATMLKVPLAMINFVDKDHVWTKADQQGDSGSEVERGTSLCSLAILRDELTVFEDALIEPCLMSNPLVVGEFGLRFYAAVPITTSEGFNIGAVCIVDKKVRKFTPADRKKLEWVAQLIQLEIEKRA</sequence>
<dbReference type="PATRIC" id="fig|188932.3.peg.4846"/>
<proteinExistence type="predicted"/>
<dbReference type="InterPro" id="IPR003018">
    <property type="entry name" value="GAF"/>
</dbReference>
<dbReference type="InterPro" id="IPR029016">
    <property type="entry name" value="GAF-like_dom_sf"/>
</dbReference>
<dbReference type="EMBL" id="CP014504">
    <property type="protein sequence ID" value="AMQ01502.1"/>
    <property type="molecule type" value="Genomic_DNA"/>
</dbReference>
<name>A0A127VJQ9_9SPHI</name>
<dbReference type="AlphaFoldDB" id="A0A127VJQ9"/>
<evidence type="ECO:0000259" key="1">
    <source>
        <dbReference type="Pfam" id="PF01590"/>
    </source>
</evidence>
<dbReference type="KEGG" id="pcm:AY601_4672"/>
<keyword evidence="2" id="KW-0808">Transferase</keyword>